<sequence>MVLGFVHDHNFYEENNLFYSGGGLPASTWARYLSVSEKLIVIGRAGEKKLNVLSSYENVTFRLVHSYKGPVDLLRNYNKIKSELQLIIDKCDALIIRLPSILGLMSADICSDICKPYLIEVVGSAKESMMHSGIKGKIFGMLVETKMKSIVRKSRFTIYVTKCYLQSIYSCSGRTINISNVNIASGNPDVLRNRLERIKNINHRECFRIGLVGSISVPYKGHEVLLKALNQLGPLIKKIKVDFVGGGENLKLIHKIDTYGLSKNVNLRGSIRAGEEMMDFLDNIDLLIQPSLTEGLPRIVIEAFSRGCPVLASNVGGIPELLKQEYIHNKGDVSQLCEQIQYVAFNTNVLDAMAIDNFSKAAEYSETDLQLKREKFIGDFLKEI</sequence>
<dbReference type="PANTHER" id="PTHR12526">
    <property type="entry name" value="GLYCOSYLTRANSFERASE"/>
    <property type="match status" value="1"/>
</dbReference>
<dbReference type="Pfam" id="PF00534">
    <property type="entry name" value="Glycos_transf_1"/>
    <property type="match status" value="1"/>
</dbReference>
<dbReference type="PANTHER" id="PTHR12526:SF637">
    <property type="entry name" value="GLYCOSYLTRANSFERASE EPSF-RELATED"/>
    <property type="match status" value="1"/>
</dbReference>
<evidence type="ECO:0000259" key="1">
    <source>
        <dbReference type="Pfam" id="PF00534"/>
    </source>
</evidence>
<dbReference type="EMBL" id="CP045652">
    <property type="protein sequence ID" value="QGA27959.1"/>
    <property type="molecule type" value="Genomic_DNA"/>
</dbReference>
<name>A0A5Q0QFA1_9SPHI</name>
<evidence type="ECO:0000313" key="3">
    <source>
        <dbReference type="Proteomes" id="UP000326921"/>
    </source>
</evidence>
<dbReference type="KEGG" id="sphe:GFH32_17205"/>
<dbReference type="SUPFAM" id="SSF53756">
    <property type="entry name" value="UDP-Glycosyltransferase/glycogen phosphorylase"/>
    <property type="match status" value="1"/>
</dbReference>
<dbReference type="Proteomes" id="UP000326921">
    <property type="component" value="Chromosome"/>
</dbReference>
<dbReference type="CDD" id="cd03801">
    <property type="entry name" value="GT4_PimA-like"/>
    <property type="match status" value="1"/>
</dbReference>
<proteinExistence type="predicted"/>
<dbReference type="Gene3D" id="3.40.50.2000">
    <property type="entry name" value="Glycogen Phosphorylase B"/>
    <property type="match status" value="1"/>
</dbReference>
<evidence type="ECO:0000313" key="2">
    <source>
        <dbReference type="EMBL" id="QGA27959.1"/>
    </source>
</evidence>
<accession>A0A5Q0QFA1</accession>
<organism evidence="2 3">
    <name type="scientific">Sphingobacterium zhuxiongii</name>
    <dbReference type="NCBI Taxonomy" id="2662364"/>
    <lineage>
        <taxon>Bacteria</taxon>
        <taxon>Pseudomonadati</taxon>
        <taxon>Bacteroidota</taxon>
        <taxon>Sphingobacteriia</taxon>
        <taxon>Sphingobacteriales</taxon>
        <taxon>Sphingobacteriaceae</taxon>
        <taxon>Sphingobacterium</taxon>
    </lineage>
</organism>
<dbReference type="RefSeq" id="WP_153512787.1">
    <property type="nucleotide sequence ID" value="NZ_CP045652.1"/>
</dbReference>
<dbReference type="GO" id="GO:0016757">
    <property type="term" value="F:glycosyltransferase activity"/>
    <property type="evidence" value="ECO:0007669"/>
    <property type="project" value="InterPro"/>
</dbReference>
<keyword evidence="2" id="KW-0808">Transferase</keyword>
<dbReference type="InterPro" id="IPR001296">
    <property type="entry name" value="Glyco_trans_1"/>
</dbReference>
<protein>
    <submittedName>
        <fullName evidence="2">Glycosyltransferase</fullName>
    </submittedName>
</protein>
<gene>
    <name evidence="2" type="ORF">GFH32_17205</name>
</gene>
<dbReference type="AlphaFoldDB" id="A0A5Q0QFA1"/>
<keyword evidence="3" id="KW-1185">Reference proteome</keyword>
<feature type="domain" description="Glycosyl transferase family 1" evidence="1">
    <location>
        <begin position="217"/>
        <end position="342"/>
    </location>
</feature>
<reference evidence="2 3" key="1">
    <citation type="submission" date="2019-10" db="EMBL/GenBank/DDBJ databases">
        <authorList>
            <person name="Dong K."/>
        </authorList>
    </citation>
    <scope>NUCLEOTIDE SEQUENCE [LARGE SCALE GENOMIC DNA]</scope>
    <source>
        <strain evidence="3">dk4302</strain>
    </source>
</reference>